<feature type="compositionally biased region" description="Acidic residues" evidence="1">
    <location>
        <begin position="453"/>
        <end position="462"/>
    </location>
</feature>
<feature type="compositionally biased region" description="Polar residues" evidence="1">
    <location>
        <begin position="362"/>
        <end position="376"/>
    </location>
</feature>
<feature type="compositionally biased region" description="Polar residues" evidence="1">
    <location>
        <begin position="416"/>
        <end position="441"/>
    </location>
</feature>
<feature type="region of interest" description="Disordered" evidence="1">
    <location>
        <begin position="202"/>
        <end position="237"/>
    </location>
</feature>
<name>D6RPC4_COPC7</name>
<dbReference type="EMBL" id="AACS02000008">
    <property type="protein sequence ID" value="EFI27160.1"/>
    <property type="molecule type" value="Genomic_DNA"/>
</dbReference>
<feature type="compositionally biased region" description="Basic and acidic residues" evidence="1">
    <location>
        <begin position="32"/>
        <end position="44"/>
    </location>
</feature>
<dbReference type="Proteomes" id="UP000001861">
    <property type="component" value="Unassembled WGS sequence"/>
</dbReference>
<feature type="region of interest" description="Disordered" evidence="1">
    <location>
        <begin position="501"/>
        <end position="580"/>
    </location>
</feature>
<dbReference type="HOGENOM" id="CLU_012464_0_0_1"/>
<accession>D6RPC4</accession>
<dbReference type="STRING" id="240176.D6RPC4"/>
<feature type="compositionally biased region" description="Low complexity" evidence="1">
    <location>
        <begin position="8"/>
        <end position="19"/>
    </location>
</feature>
<evidence type="ECO:0000313" key="3">
    <source>
        <dbReference type="Proteomes" id="UP000001861"/>
    </source>
</evidence>
<feature type="compositionally biased region" description="Polar residues" evidence="1">
    <location>
        <begin position="549"/>
        <end position="559"/>
    </location>
</feature>
<evidence type="ECO:0000313" key="2">
    <source>
        <dbReference type="EMBL" id="EFI27160.1"/>
    </source>
</evidence>
<protein>
    <submittedName>
        <fullName evidence="2">Uncharacterized protein</fullName>
    </submittedName>
</protein>
<comment type="caution">
    <text evidence="2">The sequence shown here is derived from an EMBL/GenBank/DDBJ whole genome shotgun (WGS) entry which is preliminary data.</text>
</comment>
<dbReference type="AlphaFoldDB" id="D6RPC4"/>
<gene>
    <name evidence="2" type="ORF">CC1G_14985</name>
</gene>
<feature type="compositionally biased region" description="Pro residues" evidence="1">
    <location>
        <begin position="206"/>
        <end position="221"/>
    </location>
</feature>
<dbReference type="VEuPathDB" id="FungiDB:CC1G_14985"/>
<feature type="compositionally biased region" description="Polar residues" evidence="1">
    <location>
        <begin position="473"/>
        <end position="484"/>
    </location>
</feature>
<feature type="region of interest" description="Disordered" evidence="1">
    <location>
        <begin position="1"/>
        <end position="122"/>
    </location>
</feature>
<dbReference type="GeneID" id="9380183"/>
<dbReference type="RefSeq" id="XP_002910654.1">
    <property type="nucleotide sequence ID" value="XM_002910608.1"/>
</dbReference>
<feature type="region of interest" description="Disordered" evidence="1">
    <location>
        <begin position="301"/>
        <end position="485"/>
    </location>
</feature>
<dbReference type="eggNOG" id="ENOG502SY8K">
    <property type="taxonomic scope" value="Eukaryota"/>
</dbReference>
<feature type="compositionally biased region" description="Polar residues" evidence="1">
    <location>
        <begin position="327"/>
        <end position="343"/>
    </location>
</feature>
<keyword evidence="3" id="KW-1185">Reference proteome</keyword>
<dbReference type="KEGG" id="cci:CC1G_14985"/>
<dbReference type="InParanoid" id="D6RPC4"/>
<feature type="compositionally biased region" description="Polar residues" evidence="1">
    <location>
        <begin position="523"/>
        <end position="533"/>
    </location>
</feature>
<evidence type="ECO:0000256" key="1">
    <source>
        <dbReference type="SAM" id="MobiDB-lite"/>
    </source>
</evidence>
<proteinExistence type="predicted"/>
<feature type="compositionally biased region" description="Basic and acidic residues" evidence="1">
    <location>
        <begin position="501"/>
        <end position="510"/>
    </location>
</feature>
<reference evidence="2 3" key="1">
    <citation type="journal article" date="2010" name="Proc. Natl. Acad. Sci. U.S.A.">
        <title>Insights into evolution of multicellular fungi from the assembled chromosomes of the mushroom Coprinopsis cinerea (Coprinus cinereus).</title>
        <authorList>
            <person name="Stajich J.E."/>
            <person name="Wilke S.K."/>
            <person name="Ahren D."/>
            <person name="Au C.H."/>
            <person name="Birren B.W."/>
            <person name="Borodovsky M."/>
            <person name="Burns C."/>
            <person name="Canback B."/>
            <person name="Casselton L.A."/>
            <person name="Cheng C.K."/>
            <person name="Deng J."/>
            <person name="Dietrich F.S."/>
            <person name="Fargo D.C."/>
            <person name="Farman M.L."/>
            <person name="Gathman A.C."/>
            <person name="Goldberg J."/>
            <person name="Guigo R."/>
            <person name="Hoegger P.J."/>
            <person name="Hooker J.B."/>
            <person name="Huggins A."/>
            <person name="James T.Y."/>
            <person name="Kamada T."/>
            <person name="Kilaru S."/>
            <person name="Kodira C."/>
            <person name="Kues U."/>
            <person name="Kupfer D."/>
            <person name="Kwan H.S."/>
            <person name="Lomsadze A."/>
            <person name="Li W."/>
            <person name="Lilly W.W."/>
            <person name="Ma L.J."/>
            <person name="Mackey A.J."/>
            <person name="Manning G."/>
            <person name="Martin F."/>
            <person name="Muraguchi H."/>
            <person name="Natvig D.O."/>
            <person name="Palmerini H."/>
            <person name="Ramesh M.A."/>
            <person name="Rehmeyer C.J."/>
            <person name="Roe B.A."/>
            <person name="Shenoy N."/>
            <person name="Stanke M."/>
            <person name="Ter-Hovhannisyan V."/>
            <person name="Tunlid A."/>
            <person name="Velagapudi R."/>
            <person name="Vision T.J."/>
            <person name="Zeng Q."/>
            <person name="Zolan M.E."/>
            <person name="Pukkila P.J."/>
        </authorList>
    </citation>
    <scope>NUCLEOTIDE SEQUENCE [LARGE SCALE GENOMIC DNA]</scope>
    <source>
        <strain evidence="3">Okayama-7 / 130 / ATCC MYA-4618 / FGSC 9003</strain>
    </source>
</reference>
<dbReference type="OMA" id="RCVIELS"/>
<organism evidence="2 3">
    <name type="scientific">Coprinopsis cinerea (strain Okayama-7 / 130 / ATCC MYA-4618 / FGSC 9003)</name>
    <name type="common">Inky cap fungus</name>
    <name type="synonym">Hormographiella aspergillata</name>
    <dbReference type="NCBI Taxonomy" id="240176"/>
    <lineage>
        <taxon>Eukaryota</taxon>
        <taxon>Fungi</taxon>
        <taxon>Dikarya</taxon>
        <taxon>Basidiomycota</taxon>
        <taxon>Agaricomycotina</taxon>
        <taxon>Agaricomycetes</taxon>
        <taxon>Agaricomycetidae</taxon>
        <taxon>Agaricales</taxon>
        <taxon>Agaricineae</taxon>
        <taxon>Psathyrellaceae</taxon>
        <taxon>Coprinopsis</taxon>
    </lineage>
</organism>
<sequence>MQLDYGQDDSSPPSVQQSQEKPAAVVTQEPTAKPDVDVSMREEGEISDEEEEPAPKPPHRTTAAIAAQDSFKYSIGSKPSLLDRLTDPQPQPPPPHMVHGLPRKPVTSALPPRPPPTQPRSALQISEEQVRPNLHMTQAEYDKAKDIILDLLGWGVPPHYLVDCGLTREMVFYVFNELNLRLPSNLDTTGLMPYSPETIHTFSVVPPGPSRPPVPASPAQPSPVSRKPEGPSPIESVATLSLPATPTPAQQKHLDEVESLKKQELMARKQALASRRRRPVAQPAEKLVPIENTPDASVTAAEDFLKSITPTGRVPPSPMDLVADSRVPSSPSEQTGKGASFTPSPAVLEPPPSSTESVTTTFNKTMRLSPRQSSVPEKSPTTDRPPPTPQYPVRKATRRPVASDFVDLDGHARSITRASSHDGAQSTYNQQPPRSATSFISNVRPVRCVIDLSDSESEEEEAPVPPQKRHNGMKSSSATPSISTAMLEEKEREIQRMREEIAKREQESLLKKLGLKSGPVASNGHSPAPSTSVPTPGAAIPTPPPPTANESPTVSSTQPPRMKTYRHRPPPTTTDNTFSWDLHGNAFRIPSRNMFVPLSQPA</sequence>
<dbReference type="OrthoDB" id="3270652at2759"/>